<dbReference type="InterPro" id="IPR003593">
    <property type="entry name" value="AAA+_ATPase"/>
</dbReference>
<dbReference type="RefSeq" id="WP_264502921.1">
    <property type="nucleotide sequence ID" value="NZ_JAPDDS010000013.1"/>
</dbReference>
<dbReference type="Gene3D" id="3.40.50.300">
    <property type="entry name" value="P-loop containing nucleotide triphosphate hydrolases"/>
    <property type="match status" value="1"/>
</dbReference>
<dbReference type="InterPro" id="IPR027417">
    <property type="entry name" value="P-loop_NTPase"/>
</dbReference>
<protein>
    <recommendedName>
        <fullName evidence="11">DNA polymerase III subunit gamma/tau</fullName>
        <ecNumber evidence="11">2.7.7.7</ecNumber>
    </recommendedName>
</protein>
<accession>A0ABT3FTQ6</accession>
<comment type="subunit">
    <text evidence="11">DNA polymerase III contains a core (composed of alpha, epsilon and theta chains) that associates with a tau subunit. This core dimerizes to form the POLIII' complex. PolIII' associates with the gamma complex (composed of gamma, delta, delta', psi and chi chains) and with the beta chain to form the complete DNA polymerase III complex.</text>
</comment>
<evidence type="ECO:0000313" key="14">
    <source>
        <dbReference type="EMBL" id="MCW1886966.1"/>
    </source>
</evidence>
<dbReference type="Gene3D" id="1.10.8.60">
    <property type="match status" value="1"/>
</dbReference>
<dbReference type="InterPro" id="IPR050238">
    <property type="entry name" value="DNA_Rep/Repair_Clamp_Loader"/>
</dbReference>
<keyword evidence="7" id="KW-0862">Zinc</keyword>
<evidence type="ECO:0000256" key="3">
    <source>
        <dbReference type="ARBA" id="ARBA00022695"/>
    </source>
</evidence>
<feature type="domain" description="AAA+ ATPase" evidence="13">
    <location>
        <begin position="37"/>
        <end position="194"/>
    </location>
</feature>
<keyword evidence="4 11" id="KW-0235">DNA replication</keyword>
<comment type="similarity">
    <text evidence="1 11">Belongs to the DnaX/STICHEL family.</text>
</comment>
<comment type="catalytic activity">
    <reaction evidence="10 11">
        <text>DNA(n) + a 2'-deoxyribonucleoside 5'-triphosphate = DNA(n+1) + diphosphate</text>
        <dbReference type="Rhea" id="RHEA:22508"/>
        <dbReference type="Rhea" id="RHEA-COMP:17339"/>
        <dbReference type="Rhea" id="RHEA-COMP:17340"/>
        <dbReference type="ChEBI" id="CHEBI:33019"/>
        <dbReference type="ChEBI" id="CHEBI:61560"/>
        <dbReference type="ChEBI" id="CHEBI:173112"/>
        <dbReference type="EC" id="2.7.7.7"/>
    </reaction>
</comment>
<comment type="caution">
    <text evidence="14">The sequence shown here is derived from an EMBL/GenBank/DDBJ whole genome shotgun (WGS) entry which is preliminary data.</text>
</comment>
<evidence type="ECO:0000256" key="2">
    <source>
        <dbReference type="ARBA" id="ARBA00022679"/>
    </source>
</evidence>
<keyword evidence="2 11" id="KW-0808">Transferase</keyword>
<evidence type="ECO:0000256" key="8">
    <source>
        <dbReference type="ARBA" id="ARBA00022840"/>
    </source>
</evidence>
<organism evidence="14 15">
    <name type="scientific">Luteolibacter flavescens</name>
    <dbReference type="NCBI Taxonomy" id="1859460"/>
    <lineage>
        <taxon>Bacteria</taxon>
        <taxon>Pseudomonadati</taxon>
        <taxon>Verrucomicrobiota</taxon>
        <taxon>Verrucomicrobiia</taxon>
        <taxon>Verrucomicrobiales</taxon>
        <taxon>Verrucomicrobiaceae</taxon>
        <taxon>Luteolibacter</taxon>
    </lineage>
</organism>
<dbReference type="NCBIfam" id="NF004046">
    <property type="entry name" value="PRK05563.1"/>
    <property type="match status" value="1"/>
</dbReference>
<evidence type="ECO:0000256" key="10">
    <source>
        <dbReference type="ARBA" id="ARBA00049244"/>
    </source>
</evidence>
<evidence type="ECO:0000313" key="15">
    <source>
        <dbReference type="Proteomes" id="UP001207930"/>
    </source>
</evidence>
<dbReference type="InterPro" id="IPR045085">
    <property type="entry name" value="HLD_clamp_pol_III_gamma_tau"/>
</dbReference>
<dbReference type="CDD" id="cd00009">
    <property type="entry name" value="AAA"/>
    <property type="match status" value="1"/>
</dbReference>
<dbReference type="PANTHER" id="PTHR11669">
    <property type="entry name" value="REPLICATION FACTOR C / DNA POLYMERASE III GAMMA-TAU SUBUNIT"/>
    <property type="match status" value="1"/>
</dbReference>
<dbReference type="EMBL" id="JAPDDS010000013">
    <property type="protein sequence ID" value="MCW1886966.1"/>
    <property type="molecule type" value="Genomic_DNA"/>
</dbReference>
<proteinExistence type="inferred from homology"/>
<dbReference type="InterPro" id="IPR001270">
    <property type="entry name" value="ClpA/B"/>
</dbReference>
<sequence length="529" mass="56929">MSYQVFARKYRPKTFDDVLGQDHVVRTLKNAIAQKRLAHAYLFVGPRGTGKTTTARILAKALNCTGGPKADFDPDEEACVEIAEGRSLDVLEIDGASNNSVDDVRNIRESVRFAPARGQFKIYYIDEVHMLSTAAFNALLKTLEEPPEHVKFIFATTEAHKVLPTILSRCQRFDLRPIPTEIIASHLLHIAKEEGVNLHETAAWAIGKGADGGMRDAQSMLDQLVAFCGDTITEANVLDIFGFTSRETVASVIGSILARDTPAALTTVQRESEAGRELSQLLGELIGCMRALLVSKLDSSAGGDGIPTETWEALKAAAEAYPPERLLSVIDVFAETEGRMKWASNKRLHLEIGMIKAVQTLGEVRLSDVIRVLAGATDQLTSPVTIAPTATAPAPATAAPAPVVEATPAPISIAEPEAKAEEVTPPAPVEVEPEPPAPATAPQLLQEEPPQPAAKPEKASSLDDLIAMADEGSAFDLTPEPVESEPPPWKPEPDAPPEPAAPKVDPMEEFYKDPLIQTALEMFAATIKK</sequence>
<evidence type="ECO:0000256" key="7">
    <source>
        <dbReference type="ARBA" id="ARBA00022833"/>
    </source>
</evidence>
<dbReference type="Gene3D" id="1.20.272.10">
    <property type="match status" value="1"/>
</dbReference>
<evidence type="ECO:0000256" key="5">
    <source>
        <dbReference type="ARBA" id="ARBA00022723"/>
    </source>
</evidence>
<keyword evidence="5" id="KW-0479">Metal-binding</keyword>
<dbReference type="PANTHER" id="PTHR11669:SF0">
    <property type="entry name" value="PROTEIN STICHEL-LIKE 2"/>
    <property type="match status" value="1"/>
</dbReference>
<dbReference type="NCBIfam" id="TIGR02397">
    <property type="entry name" value="dnaX_nterm"/>
    <property type="match status" value="1"/>
</dbReference>
<keyword evidence="6 11" id="KW-0547">Nucleotide-binding</keyword>
<gene>
    <name evidence="11 14" type="primary">dnaX</name>
    <name evidence="14" type="ORF">OKA04_19660</name>
</gene>
<reference evidence="14 15" key="1">
    <citation type="submission" date="2022-10" db="EMBL/GenBank/DDBJ databases">
        <title>Luteolibacter flavescens strain MCCC 1K03193, whole genome shotgun sequencing project.</title>
        <authorList>
            <person name="Zhao G."/>
            <person name="Shen L."/>
        </authorList>
    </citation>
    <scope>NUCLEOTIDE SEQUENCE [LARGE SCALE GENOMIC DNA]</scope>
    <source>
        <strain evidence="14 15">MCCC 1K03193</strain>
    </source>
</reference>
<keyword evidence="9 11" id="KW-0239">DNA-directed DNA polymerase</keyword>
<keyword evidence="3 11" id="KW-0548">Nucleotidyltransferase</keyword>
<dbReference type="EC" id="2.7.7.7" evidence="11"/>
<dbReference type="Proteomes" id="UP001207930">
    <property type="component" value="Unassembled WGS sequence"/>
</dbReference>
<evidence type="ECO:0000256" key="11">
    <source>
        <dbReference type="RuleBase" id="RU364063"/>
    </source>
</evidence>
<feature type="region of interest" description="Disordered" evidence="12">
    <location>
        <begin position="418"/>
        <end position="507"/>
    </location>
</feature>
<dbReference type="SUPFAM" id="SSF48019">
    <property type="entry name" value="post-AAA+ oligomerization domain-like"/>
    <property type="match status" value="1"/>
</dbReference>
<dbReference type="GO" id="GO:0003887">
    <property type="term" value="F:DNA-directed DNA polymerase activity"/>
    <property type="evidence" value="ECO:0007669"/>
    <property type="project" value="UniProtKB-EC"/>
</dbReference>
<evidence type="ECO:0000256" key="6">
    <source>
        <dbReference type="ARBA" id="ARBA00022741"/>
    </source>
</evidence>
<keyword evidence="8 11" id="KW-0067">ATP-binding</keyword>
<evidence type="ECO:0000259" key="13">
    <source>
        <dbReference type="SMART" id="SM00382"/>
    </source>
</evidence>
<dbReference type="InterPro" id="IPR012763">
    <property type="entry name" value="DNA_pol_III_sug/sutau_N"/>
</dbReference>
<comment type="function">
    <text evidence="11">DNA polymerase III is a complex, multichain enzyme responsible for most of the replicative synthesis in bacteria. This DNA polymerase also exhibits 3' to 5' exonuclease activity.</text>
</comment>
<name>A0ABT3FTQ6_9BACT</name>
<keyword evidence="15" id="KW-1185">Reference proteome</keyword>
<dbReference type="SMART" id="SM00382">
    <property type="entry name" value="AAA"/>
    <property type="match status" value="1"/>
</dbReference>
<feature type="compositionally biased region" description="Pro residues" evidence="12">
    <location>
        <begin position="484"/>
        <end position="500"/>
    </location>
</feature>
<evidence type="ECO:0000256" key="4">
    <source>
        <dbReference type="ARBA" id="ARBA00022705"/>
    </source>
</evidence>
<dbReference type="SUPFAM" id="SSF52540">
    <property type="entry name" value="P-loop containing nucleoside triphosphate hydrolases"/>
    <property type="match status" value="1"/>
</dbReference>
<evidence type="ECO:0000256" key="12">
    <source>
        <dbReference type="SAM" id="MobiDB-lite"/>
    </source>
</evidence>
<dbReference type="InterPro" id="IPR008921">
    <property type="entry name" value="DNA_pol3_clamp-load_cplx_C"/>
</dbReference>
<dbReference type="Pfam" id="PF13177">
    <property type="entry name" value="DNA_pol3_delta2"/>
    <property type="match status" value="1"/>
</dbReference>
<evidence type="ECO:0000256" key="9">
    <source>
        <dbReference type="ARBA" id="ARBA00022932"/>
    </source>
</evidence>
<dbReference type="InterPro" id="IPR022754">
    <property type="entry name" value="DNA_pol_III_gamma-3"/>
</dbReference>
<dbReference type="Pfam" id="PF12169">
    <property type="entry name" value="DNA_pol3_gamma3"/>
    <property type="match status" value="1"/>
</dbReference>
<dbReference type="CDD" id="cd18137">
    <property type="entry name" value="HLD_clamp_pol_III_gamma_tau"/>
    <property type="match status" value="1"/>
</dbReference>
<dbReference type="Pfam" id="PF22608">
    <property type="entry name" value="DNAX_ATPase_lid"/>
    <property type="match status" value="1"/>
</dbReference>
<evidence type="ECO:0000256" key="1">
    <source>
        <dbReference type="ARBA" id="ARBA00006360"/>
    </source>
</evidence>
<dbReference type="PRINTS" id="PR00300">
    <property type="entry name" value="CLPPROTEASEA"/>
</dbReference>